<dbReference type="Pfam" id="PF00173">
    <property type="entry name" value="Cyt-b5"/>
    <property type="match status" value="1"/>
</dbReference>
<dbReference type="PANTHER" id="PTHR19359:SF150">
    <property type="entry name" value="CYTOCHROME B5"/>
    <property type="match status" value="1"/>
</dbReference>
<dbReference type="InterPro" id="IPR018506">
    <property type="entry name" value="Cyt_B5_heme-BS"/>
</dbReference>
<dbReference type="InterPro" id="IPR036400">
    <property type="entry name" value="Cyt_B5-like_heme/steroid_sf"/>
</dbReference>
<keyword evidence="4 14" id="KW-0812">Transmembrane</keyword>
<evidence type="ECO:0000313" key="16">
    <source>
        <dbReference type="EMBL" id="JAV86138.1"/>
    </source>
</evidence>
<dbReference type="EMBL" id="GEZM01029175">
    <property type="protein sequence ID" value="JAV86138.1"/>
    <property type="molecule type" value="Transcribed_RNA"/>
</dbReference>
<name>A0A1Y1MM30_PHOPY</name>
<evidence type="ECO:0000256" key="2">
    <source>
        <dbReference type="ARBA" id="ARBA00022448"/>
    </source>
</evidence>
<accession>A0A1Y1MM30</accession>
<dbReference type="InterPro" id="IPR001199">
    <property type="entry name" value="Cyt_B5-like_heme/steroid-bd"/>
</dbReference>
<keyword evidence="14" id="KW-1133">Transmembrane helix</keyword>
<gene>
    <name evidence="17" type="ORF">PPYR_08082</name>
</gene>
<reference evidence="16" key="1">
    <citation type="journal article" date="2016" name="Sci. Rep.">
        <title>Molecular characterization of firefly nuptial gifts: a multi-omics approach sheds light on postcopulatory sexual selection.</title>
        <authorList>
            <person name="Al-Wathiqui N."/>
            <person name="Fallon T.R."/>
            <person name="South A."/>
            <person name="Weng J.K."/>
            <person name="Lewis S.M."/>
        </authorList>
    </citation>
    <scope>NUCLEOTIDE SEQUENCE</scope>
</reference>
<keyword evidence="8" id="KW-0249">Electron transport</keyword>
<evidence type="ECO:0000256" key="1">
    <source>
        <dbReference type="ARBA" id="ARBA00004131"/>
    </source>
</evidence>
<sequence length="130" mass="14886">MVRLITRKEVEKHKNGWIIIHNSVYDMSKFIPEHPGGEEVLLELEGFDATEGFEDAGHTPDARGILAKLKVGELEKTEHTEFEAKTEDWLVYTPDPKEEEPPASENSLTVPIIIGLVAILICFFYYYYFV</sequence>
<dbReference type="AlphaFoldDB" id="A0A1Y1MM30"/>
<evidence type="ECO:0000313" key="17">
    <source>
        <dbReference type="EMBL" id="KAB0797088.1"/>
    </source>
</evidence>
<dbReference type="EMBL" id="VVIM01000006">
    <property type="protein sequence ID" value="KAB0797088.1"/>
    <property type="molecule type" value="Genomic_DNA"/>
</dbReference>
<dbReference type="InterPro" id="IPR050668">
    <property type="entry name" value="Cytochrome_b5"/>
</dbReference>
<dbReference type="GO" id="GO:0046872">
    <property type="term" value="F:metal ion binding"/>
    <property type="evidence" value="ECO:0007669"/>
    <property type="project" value="UniProtKB-UniRule"/>
</dbReference>
<evidence type="ECO:0000256" key="9">
    <source>
        <dbReference type="ARBA" id="ARBA00023004"/>
    </source>
</evidence>
<keyword evidence="9 14" id="KW-0408">Iron</keyword>
<dbReference type="GO" id="GO:0005789">
    <property type="term" value="C:endoplasmic reticulum membrane"/>
    <property type="evidence" value="ECO:0007669"/>
    <property type="project" value="UniProtKB-SubCell"/>
</dbReference>
<evidence type="ECO:0000256" key="12">
    <source>
        <dbReference type="ARBA" id="ARBA00038168"/>
    </source>
</evidence>
<dbReference type="PROSITE" id="PS50255">
    <property type="entry name" value="CYTOCHROME_B5_2"/>
    <property type="match status" value="1"/>
</dbReference>
<evidence type="ECO:0000256" key="4">
    <source>
        <dbReference type="ARBA" id="ARBA00022692"/>
    </source>
</evidence>
<keyword evidence="6" id="KW-0256">Endoplasmic reticulum</keyword>
<evidence type="ECO:0000256" key="6">
    <source>
        <dbReference type="ARBA" id="ARBA00022824"/>
    </source>
</evidence>
<feature type="domain" description="Cytochrome b5 heme-binding" evidence="15">
    <location>
        <begin position="2"/>
        <end position="75"/>
    </location>
</feature>
<dbReference type="SMART" id="SM01117">
    <property type="entry name" value="Cyt-b5"/>
    <property type="match status" value="1"/>
</dbReference>
<reference evidence="17" key="3">
    <citation type="submission" date="2019-08" db="EMBL/GenBank/DDBJ databases">
        <authorList>
            <consortium name="Photinus pyralis genome working group"/>
            <person name="Fallon T.R."/>
            <person name="Sander Lower S.E."/>
            <person name="Weng J.-K."/>
        </authorList>
    </citation>
    <scope>NUCLEOTIDE SEQUENCE</scope>
    <source>
        <strain evidence="17">1611_PpyrPB1</strain>
        <tissue evidence="17">Whole body</tissue>
    </source>
</reference>
<feature type="transmembrane region" description="Helical" evidence="14">
    <location>
        <begin position="108"/>
        <end position="128"/>
    </location>
</feature>
<dbReference type="SUPFAM" id="SSF55856">
    <property type="entry name" value="Cytochrome b5-like heme/steroid binding domain"/>
    <property type="match status" value="1"/>
</dbReference>
<dbReference type="PRINTS" id="PR00363">
    <property type="entry name" value="CYTOCHROMEB5"/>
</dbReference>
<evidence type="ECO:0000256" key="3">
    <source>
        <dbReference type="ARBA" id="ARBA00022617"/>
    </source>
</evidence>
<keyword evidence="7" id="KW-0492">Microsome</keyword>
<dbReference type="OrthoDB" id="260519at2759"/>
<keyword evidence="5 14" id="KW-0479">Metal-binding</keyword>
<evidence type="ECO:0000313" key="18">
    <source>
        <dbReference type="Proteomes" id="UP000327044"/>
    </source>
</evidence>
<dbReference type="PROSITE" id="PS00191">
    <property type="entry name" value="CYTOCHROME_B5_1"/>
    <property type="match status" value="1"/>
</dbReference>
<evidence type="ECO:0000256" key="5">
    <source>
        <dbReference type="ARBA" id="ARBA00022723"/>
    </source>
</evidence>
<evidence type="ECO:0000259" key="15">
    <source>
        <dbReference type="PROSITE" id="PS50255"/>
    </source>
</evidence>
<evidence type="ECO:0000256" key="8">
    <source>
        <dbReference type="ARBA" id="ARBA00022982"/>
    </source>
</evidence>
<reference evidence="17 18" key="2">
    <citation type="journal article" date="2018" name="Elife">
        <title>Firefly genomes illuminate parallel origins of bioluminescence in beetles.</title>
        <authorList>
            <person name="Fallon T.R."/>
            <person name="Lower S.E."/>
            <person name="Chang C.H."/>
            <person name="Bessho-Uehara M."/>
            <person name="Martin G.J."/>
            <person name="Bewick A.J."/>
            <person name="Behringer M."/>
            <person name="Debat H.J."/>
            <person name="Wong I."/>
            <person name="Day J.C."/>
            <person name="Suvorov A."/>
            <person name="Silva C.J."/>
            <person name="Stanger-Hall K.F."/>
            <person name="Hall D.W."/>
            <person name="Schmitz R.J."/>
            <person name="Nelson D.R."/>
            <person name="Lewis S.M."/>
            <person name="Shigenobu S."/>
            <person name="Bybee S.M."/>
            <person name="Larracuente A.M."/>
            <person name="Oba Y."/>
            <person name="Weng J.K."/>
        </authorList>
    </citation>
    <scope>NUCLEOTIDE SEQUENCE [LARGE SCALE GENOMIC DNA]</scope>
    <source>
        <strain evidence="17">1611_PpyrPB1</strain>
        <tissue evidence="17">Whole body</tissue>
    </source>
</reference>
<evidence type="ECO:0000256" key="7">
    <source>
        <dbReference type="ARBA" id="ARBA00022848"/>
    </source>
</evidence>
<dbReference type="Proteomes" id="UP000327044">
    <property type="component" value="Unassembled WGS sequence"/>
</dbReference>
<evidence type="ECO:0000256" key="14">
    <source>
        <dbReference type="RuleBase" id="RU362121"/>
    </source>
</evidence>
<evidence type="ECO:0000256" key="10">
    <source>
        <dbReference type="ARBA" id="ARBA00023136"/>
    </source>
</evidence>
<keyword evidence="10 14" id="KW-0472">Membrane</keyword>
<dbReference type="GO" id="GO:0020037">
    <property type="term" value="F:heme binding"/>
    <property type="evidence" value="ECO:0007669"/>
    <property type="project" value="UniProtKB-UniRule"/>
</dbReference>
<dbReference type="Gene3D" id="3.10.120.10">
    <property type="entry name" value="Cytochrome b5-like heme/steroid binding domain"/>
    <property type="match status" value="1"/>
</dbReference>
<dbReference type="PANTHER" id="PTHR19359">
    <property type="entry name" value="CYTOCHROME B5"/>
    <property type="match status" value="1"/>
</dbReference>
<keyword evidence="3 14" id="KW-0349">Heme</keyword>
<comment type="similarity">
    <text evidence="12 14">Belongs to the cytochrome b5 family.</text>
</comment>
<comment type="subcellular location">
    <subcellularLocation>
        <location evidence="1">Endoplasmic reticulum membrane</location>
        <topology evidence="1">Single-pass membrane protein</topology>
        <orientation evidence="1">Cytoplasmic side</orientation>
    </subcellularLocation>
    <subcellularLocation>
        <location evidence="11">Microsome membrane</location>
        <topology evidence="11">Single-pass membrane protein</topology>
        <orientation evidence="11">Cytoplasmic side</orientation>
    </subcellularLocation>
</comment>
<keyword evidence="18" id="KW-1185">Reference proteome</keyword>
<evidence type="ECO:0000256" key="11">
    <source>
        <dbReference type="ARBA" id="ARBA00037877"/>
    </source>
</evidence>
<protein>
    <recommendedName>
        <fullName evidence="13">Cytochrome b5</fullName>
    </recommendedName>
</protein>
<organism evidence="16">
    <name type="scientific">Photinus pyralis</name>
    <name type="common">Common eastern firefly</name>
    <name type="synonym">Lampyris pyralis</name>
    <dbReference type="NCBI Taxonomy" id="7054"/>
    <lineage>
        <taxon>Eukaryota</taxon>
        <taxon>Metazoa</taxon>
        <taxon>Ecdysozoa</taxon>
        <taxon>Arthropoda</taxon>
        <taxon>Hexapoda</taxon>
        <taxon>Insecta</taxon>
        <taxon>Pterygota</taxon>
        <taxon>Neoptera</taxon>
        <taxon>Endopterygota</taxon>
        <taxon>Coleoptera</taxon>
        <taxon>Polyphaga</taxon>
        <taxon>Elateriformia</taxon>
        <taxon>Elateroidea</taxon>
        <taxon>Lampyridae</taxon>
        <taxon>Lampyrinae</taxon>
        <taxon>Photinus</taxon>
    </lineage>
</organism>
<evidence type="ECO:0000256" key="13">
    <source>
        <dbReference type="ARBA" id="ARBA00039806"/>
    </source>
</evidence>
<proteinExistence type="inferred from homology"/>
<dbReference type="InParanoid" id="A0A1Y1MM30"/>
<keyword evidence="2" id="KW-0813">Transport</keyword>